<feature type="non-terminal residue" evidence="1">
    <location>
        <position position="147"/>
    </location>
</feature>
<evidence type="ECO:0000313" key="2">
    <source>
        <dbReference type="Proteomes" id="UP000789405"/>
    </source>
</evidence>
<sequence length="147" mass="16915">DHNTSENDFQPNYTGKISIGYPETYLKIDLYWPQEVLHPVRDTYAILQSVKMFTHQPILIPTPQNSPAYKQTNNSGDSTNKYTGLGRFKIGHFKIVQVRSIQKWQLNIKISPLRNMPAMRKGNAFTSGGKMRGVVAKPYKWCSYFET</sequence>
<evidence type="ECO:0000313" key="1">
    <source>
        <dbReference type="EMBL" id="CAG8454004.1"/>
    </source>
</evidence>
<reference evidence="1" key="1">
    <citation type="submission" date="2021-06" db="EMBL/GenBank/DDBJ databases">
        <authorList>
            <person name="Kallberg Y."/>
            <person name="Tangrot J."/>
            <person name="Rosling A."/>
        </authorList>
    </citation>
    <scope>NUCLEOTIDE SEQUENCE</scope>
    <source>
        <strain evidence="1">MA453B</strain>
    </source>
</reference>
<name>A0A9N8YT10_9GLOM</name>
<dbReference type="Proteomes" id="UP000789405">
    <property type="component" value="Unassembled WGS sequence"/>
</dbReference>
<dbReference type="EMBL" id="CAJVPY010000155">
    <property type="protein sequence ID" value="CAG8454004.1"/>
    <property type="molecule type" value="Genomic_DNA"/>
</dbReference>
<dbReference type="AlphaFoldDB" id="A0A9N8YT10"/>
<accession>A0A9N8YT10</accession>
<keyword evidence="2" id="KW-1185">Reference proteome</keyword>
<protein>
    <submittedName>
        <fullName evidence="1">23611_t:CDS:1</fullName>
    </submittedName>
</protein>
<comment type="caution">
    <text evidence="1">The sequence shown here is derived from an EMBL/GenBank/DDBJ whole genome shotgun (WGS) entry which is preliminary data.</text>
</comment>
<proteinExistence type="predicted"/>
<gene>
    <name evidence="1" type="ORF">DERYTH_LOCUS667</name>
</gene>
<organism evidence="1 2">
    <name type="scientific">Dentiscutata erythropus</name>
    <dbReference type="NCBI Taxonomy" id="1348616"/>
    <lineage>
        <taxon>Eukaryota</taxon>
        <taxon>Fungi</taxon>
        <taxon>Fungi incertae sedis</taxon>
        <taxon>Mucoromycota</taxon>
        <taxon>Glomeromycotina</taxon>
        <taxon>Glomeromycetes</taxon>
        <taxon>Diversisporales</taxon>
        <taxon>Gigasporaceae</taxon>
        <taxon>Dentiscutata</taxon>
    </lineage>
</organism>